<keyword evidence="1" id="KW-0238">DNA-binding</keyword>
<reference evidence="1" key="1">
    <citation type="submission" date="2020-04" db="EMBL/GenBank/DDBJ databases">
        <title>A chromosome-scale assembly and high-density genetic map of the yellow drum (Nibea albiflora) genome.</title>
        <authorList>
            <person name="Xu D."/>
            <person name="Zhang W."/>
            <person name="Chen R."/>
            <person name="Tan P."/>
            <person name="Wang L."/>
            <person name="Song H."/>
            <person name="Tian L."/>
            <person name="Zhu Q."/>
            <person name="Wang B."/>
        </authorList>
    </citation>
    <scope>NUCLEOTIDE SEQUENCE</scope>
    <source>
        <strain evidence="1">ZJHYS-2018</strain>
    </source>
</reference>
<dbReference type="Proteomes" id="UP000805704">
    <property type="component" value="Chromosome 7"/>
</dbReference>
<organism evidence="1 2">
    <name type="scientific">Nibea albiflora</name>
    <name type="common">Yellow drum</name>
    <name type="synonym">Corvina albiflora</name>
    <dbReference type="NCBI Taxonomy" id="240163"/>
    <lineage>
        <taxon>Eukaryota</taxon>
        <taxon>Metazoa</taxon>
        <taxon>Chordata</taxon>
        <taxon>Craniata</taxon>
        <taxon>Vertebrata</taxon>
        <taxon>Euteleostomi</taxon>
        <taxon>Actinopterygii</taxon>
        <taxon>Neopterygii</taxon>
        <taxon>Teleostei</taxon>
        <taxon>Neoteleostei</taxon>
        <taxon>Acanthomorphata</taxon>
        <taxon>Eupercaria</taxon>
        <taxon>Sciaenidae</taxon>
        <taxon>Nibea</taxon>
    </lineage>
</organism>
<name>A0ACB7EGM4_NIBAL</name>
<protein>
    <submittedName>
        <fullName evidence="1">Homeodomain-interacting protein kinase 2</fullName>
    </submittedName>
</protein>
<proteinExistence type="predicted"/>
<keyword evidence="1" id="KW-0808">Transferase</keyword>
<dbReference type="EMBL" id="CM024795">
    <property type="protein sequence ID" value="KAG8001023.1"/>
    <property type="molecule type" value="Genomic_DNA"/>
</dbReference>
<evidence type="ECO:0000313" key="1">
    <source>
        <dbReference type="EMBL" id="KAG8001023.1"/>
    </source>
</evidence>
<evidence type="ECO:0000313" key="2">
    <source>
        <dbReference type="Proteomes" id="UP000805704"/>
    </source>
</evidence>
<gene>
    <name evidence="1" type="primary">HIPK2.5</name>
    <name evidence="1" type="ORF">GBF38_004810</name>
</gene>
<comment type="caution">
    <text evidence="1">The sequence shown here is derived from an EMBL/GenBank/DDBJ whole genome shotgun (WGS) entry which is preliminary data.</text>
</comment>
<keyword evidence="1" id="KW-0371">Homeobox</keyword>
<accession>A0ACB7EGM4</accession>
<keyword evidence="1" id="KW-0418">Kinase</keyword>
<keyword evidence="2" id="KW-1185">Reference proteome</keyword>
<sequence length="739" mass="85589">MSSSTSLSDNSNENNNYTPGTPYEVQKHDVLYSSTTCYQVIDFSGEGSFGKVARCVNLTTGTKVAVKIHKEKGDVSKVIRKERKMLKAIRTLDADKNNIVNFIEGFRFNNLSCLAFEMLDRSLWDLLEERRWIPLNLNEIRPIIQQLMVAFDALKSRGILHTDLKPDNVMLVNHQDQPFKIKLIDFGLARQVSKVCIGTMMQPSSFRAPEVTLGFPLTEAVDMWGVGCIMGFLYFGRELFPRDCSYNLIRSIVHLLGQPDDDLLSAGLYSWSYFNLNDDPYNPGFILRSSDEFTEVTGIKPQLTLTFFDFVENLEDAVWTYPTQKSDIEFDDRNAFLSLLMSTLDLDPQRRLTPRDSLNNPFLSMFHLKNKMDTSSYLDEALRCMAFLPLNHLESKPKSDEKNDKSDPQAIEADSMASLHFDEAYPEKRTSTPFFSREDFLQVNHEELQVADIISEEKFPNELQVEKNKNNLLQEELERICISYQLLIARYEDDVLKNREQTDALRRDLDNEILQKKQLQSQFDEATAALQEERQNLEREVEQKKLLRTAYEELQEKHKVDQAKNNTLQQEVDSLQHEIHNLRAEKEALRQKMAEEMTILQQNAFFKEKIFVRELDELKAQLSIQISLNLKLSTELKAEREAPQKITSHDDNCADEPSQQQESIHNTEPLEPTKEVEVSEEMPCEQQETISPALTLEPQQGAEGTLPQTRAEPPSVWKRVRHFLGLRKPKRWKRRREEE</sequence>